<keyword evidence="2" id="KW-1185">Reference proteome</keyword>
<comment type="caution">
    <text evidence="1">The sequence shown here is derived from an EMBL/GenBank/DDBJ whole genome shotgun (WGS) entry which is preliminary data.</text>
</comment>
<name>A0ABD3KNL2_EUCGL</name>
<dbReference type="Gene3D" id="3.40.50.12780">
    <property type="entry name" value="N-terminal domain of ligase-like"/>
    <property type="match status" value="1"/>
</dbReference>
<proteinExistence type="predicted"/>
<dbReference type="InterPro" id="IPR042099">
    <property type="entry name" value="ANL_N_sf"/>
</dbReference>
<protein>
    <submittedName>
        <fullName evidence="1">Uncharacterized protein</fullName>
    </submittedName>
</protein>
<accession>A0ABD3KNL2</accession>
<sequence length="221" mass="24548">MAMLMTGACHVLMPKFEAKTAIEVIEKHDVTALITVLAMVADLISFLRDRGKEETVKKELNGRRSLSIDLIKEAGNFFPRAKILSPLHFHVGTYLSSVQTPRGICVDKPAPHAELKTDVRSSVSNSHLWFDTGDVGFMDEHGQAWLIGQESGQIKTGGENVEAIPFQHPGVAGIVIVGIPEARLTEMVVGSIRVKENWLWSDKSHELRDEKEERLLSDEIL</sequence>
<evidence type="ECO:0000313" key="2">
    <source>
        <dbReference type="Proteomes" id="UP001634007"/>
    </source>
</evidence>
<reference evidence="1 2" key="1">
    <citation type="submission" date="2024-11" db="EMBL/GenBank/DDBJ databases">
        <title>Chromosome-level genome assembly of Eucalyptus globulus Labill. provides insights into its genome evolution.</title>
        <authorList>
            <person name="Li X."/>
        </authorList>
    </citation>
    <scope>NUCLEOTIDE SEQUENCE [LARGE SCALE GENOMIC DNA]</scope>
    <source>
        <strain evidence="1">CL2024</strain>
        <tissue evidence="1">Fresh tender leaves</tissue>
    </source>
</reference>
<dbReference type="PANTHER" id="PTHR43201">
    <property type="entry name" value="ACYL-COA SYNTHETASE"/>
    <property type="match status" value="1"/>
</dbReference>
<dbReference type="Proteomes" id="UP001634007">
    <property type="component" value="Unassembled WGS sequence"/>
</dbReference>
<dbReference type="SUPFAM" id="SSF56801">
    <property type="entry name" value="Acetyl-CoA synthetase-like"/>
    <property type="match status" value="1"/>
</dbReference>
<gene>
    <name evidence="1" type="ORF">ACJRO7_016918</name>
</gene>
<organism evidence="1 2">
    <name type="scientific">Eucalyptus globulus</name>
    <name type="common">Tasmanian blue gum</name>
    <dbReference type="NCBI Taxonomy" id="34317"/>
    <lineage>
        <taxon>Eukaryota</taxon>
        <taxon>Viridiplantae</taxon>
        <taxon>Streptophyta</taxon>
        <taxon>Embryophyta</taxon>
        <taxon>Tracheophyta</taxon>
        <taxon>Spermatophyta</taxon>
        <taxon>Magnoliopsida</taxon>
        <taxon>eudicotyledons</taxon>
        <taxon>Gunneridae</taxon>
        <taxon>Pentapetalae</taxon>
        <taxon>rosids</taxon>
        <taxon>malvids</taxon>
        <taxon>Myrtales</taxon>
        <taxon>Myrtaceae</taxon>
        <taxon>Myrtoideae</taxon>
        <taxon>Eucalypteae</taxon>
        <taxon>Eucalyptus</taxon>
    </lineage>
</organism>
<dbReference type="EMBL" id="JBJKBG010000004">
    <property type="protein sequence ID" value="KAL3741355.1"/>
    <property type="molecule type" value="Genomic_DNA"/>
</dbReference>
<dbReference type="AlphaFoldDB" id="A0ABD3KNL2"/>
<evidence type="ECO:0000313" key="1">
    <source>
        <dbReference type="EMBL" id="KAL3741355.1"/>
    </source>
</evidence>
<dbReference type="PANTHER" id="PTHR43201:SF32">
    <property type="entry name" value="2-SUCCINYLBENZOATE--COA LIGASE, CHLOROPLASTIC_PEROXISOMAL"/>
    <property type="match status" value="1"/>
</dbReference>